<name>A0A6A3CJ27_HIBSY</name>
<dbReference type="PANTHER" id="PTHR31865:SF2">
    <property type="entry name" value="OSJNBA0004B13.24 PROTEIN"/>
    <property type="match status" value="1"/>
</dbReference>
<dbReference type="AlphaFoldDB" id="A0A6A3CJ27"/>
<dbReference type="EMBL" id="VEPZ02000307">
    <property type="protein sequence ID" value="KAE8727562.1"/>
    <property type="molecule type" value="Genomic_DNA"/>
</dbReference>
<proteinExistence type="predicted"/>
<dbReference type="PANTHER" id="PTHR31865">
    <property type="entry name" value="OSJNBA0071G03.3 PROTEIN"/>
    <property type="match status" value="1"/>
</dbReference>
<evidence type="ECO:0000256" key="1">
    <source>
        <dbReference type="SAM" id="MobiDB-lite"/>
    </source>
</evidence>
<accession>A0A6A3CJ27</accession>
<sequence length="618" mass="69448">MESNEVTEQPAPVRSQPQTTPNRGNPKSKSKGKSTVAAKAPKAITVRKPLTVQLSEFPVLQALSSRPSRPIGDTPDQLKRQSENAPSDLLNVAISADAIISALNFLHSHRVEANGFSGGIWVVWYDSISFTIVANHFQFVHLHVTSIRNNSPFLATTVYASPSANVLMIERVAPSRQDLAKIFKTYSLIIVSVTWVSMVWHLIQRFNFCSPRQVICNNYWDESYPESSVQHLLRMRHADFLNMVKDSWIPSPSMTETICNFTKAADSWNKFVFGYLGTKKRIVMARLKGIQKALNSHSSRFSTNLESEMIIELENLLDQVLKVGIPKYNHCFSQSHTNQLLSLELNVDGARECRSALSLYVVASTVQALAHHITLEAKGFVREIRHFNLSCWMKTQAAEMGKKKQKMTPDDSTMVISSTREDEYDGIGVCFDHDDECQPHPHNFSRFSTSTSSIPTNDDDDMGMYMSRLSTESFDADADEEFSDKELLELSSDSDEETCHYSLPAIPSHRRNRLKEIKRKRKTKDGGITVGYNGSSFSGEREGMVVIIRPKGGRRSMCMDMEEVKACRELGFELEHEHISPTATWLISGPGDDPRVVKARLKVWAQAVALVSTSMRCS</sequence>
<gene>
    <name evidence="2" type="ORF">F3Y22_tig00005459pilonHSYRG00282</name>
</gene>
<protein>
    <submittedName>
        <fullName evidence="2">Pectinacetylesterase family protein</fullName>
    </submittedName>
</protein>
<reference evidence="2" key="1">
    <citation type="submission" date="2019-09" db="EMBL/GenBank/DDBJ databases">
        <title>Draft genome information of white flower Hibiscus syriacus.</title>
        <authorList>
            <person name="Kim Y.-M."/>
        </authorList>
    </citation>
    <scope>NUCLEOTIDE SEQUENCE [LARGE SCALE GENOMIC DNA]</scope>
    <source>
        <strain evidence="2">YM2019G1</strain>
    </source>
</reference>
<dbReference type="Proteomes" id="UP000436088">
    <property type="component" value="Unassembled WGS sequence"/>
</dbReference>
<evidence type="ECO:0000313" key="3">
    <source>
        <dbReference type="Proteomes" id="UP000436088"/>
    </source>
</evidence>
<feature type="compositionally biased region" description="Polar residues" evidence="1">
    <location>
        <begin position="15"/>
        <end position="25"/>
    </location>
</feature>
<comment type="caution">
    <text evidence="2">The sequence shown here is derived from an EMBL/GenBank/DDBJ whole genome shotgun (WGS) entry which is preliminary data.</text>
</comment>
<keyword evidence="3" id="KW-1185">Reference proteome</keyword>
<feature type="region of interest" description="Disordered" evidence="1">
    <location>
        <begin position="65"/>
        <end position="84"/>
    </location>
</feature>
<evidence type="ECO:0000313" key="2">
    <source>
        <dbReference type="EMBL" id="KAE8727562.1"/>
    </source>
</evidence>
<feature type="region of interest" description="Disordered" evidence="1">
    <location>
        <begin position="1"/>
        <end position="42"/>
    </location>
</feature>
<organism evidence="2 3">
    <name type="scientific">Hibiscus syriacus</name>
    <name type="common">Rose of Sharon</name>
    <dbReference type="NCBI Taxonomy" id="106335"/>
    <lineage>
        <taxon>Eukaryota</taxon>
        <taxon>Viridiplantae</taxon>
        <taxon>Streptophyta</taxon>
        <taxon>Embryophyta</taxon>
        <taxon>Tracheophyta</taxon>
        <taxon>Spermatophyta</taxon>
        <taxon>Magnoliopsida</taxon>
        <taxon>eudicotyledons</taxon>
        <taxon>Gunneridae</taxon>
        <taxon>Pentapetalae</taxon>
        <taxon>rosids</taxon>
        <taxon>malvids</taxon>
        <taxon>Malvales</taxon>
        <taxon>Malvaceae</taxon>
        <taxon>Malvoideae</taxon>
        <taxon>Hibiscus</taxon>
    </lineage>
</organism>